<protein>
    <submittedName>
        <fullName evidence="1">Uncharacterized protein</fullName>
    </submittedName>
</protein>
<proteinExistence type="predicted"/>
<sequence length="195" mass="22107">MVMVVGDQEYIAVDVDVDARQEEWEGLERESKKKKEQGEEAEEGRLVAGPWINSLASQSQQPTLAACLVTVPYTPVLCPVPYNNHQIASLIIRIIRSCDRIEILLPSPKPQITPAISDPFLISARVAGPISSTLALAHCTATPSPPLLPLPPTYIPHLHHHHHHYNNNNNYYYYYHYHYNRSTLPLLQFSTFYLL</sequence>
<evidence type="ECO:0000313" key="1">
    <source>
        <dbReference type="EMBL" id="KGM91862.1"/>
    </source>
</evidence>
<dbReference type="InParanoid" id="A0A0A0HT81"/>
<reference evidence="1 2" key="1">
    <citation type="journal article" date="2011" name="PLoS Genet.">
        <title>Comparative genomic analysis of human fungal pathogens causing paracoccidioidomycosis.</title>
        <authorList>
            <person name="Desjardins C.A."/>
            <person name="Champion M.D."/>
            <person name="Holder J.W."/>
            <person name="Muszewska A."/>
            <person name="Goldberg J."/>
            <person name="Bailao A.M."/>
            <person name="Brigido M.M."/>
            <person name="Ferreira M.E."/>
            <person name="Garcia A.M."/>
            <person name="Grynberg M."/>
            <person name="Gujja S."/>
            <person name="Heiman D.I."/>
            <person name="Henn M.R."/>
            <person name="Kodira C.D."/>
            <person name="Leon-Narvaez H."/>
            <person name="Longo L.V."/>
            <person name="Ma L.J."/>
            <person name="Malavazi I."/>
            <person name="Matsuo A.L."/>
            <person name="Morais F.V."/>
            <person name="Pereira M."/>
            <person name="Rodriguez-Brito S."/>
            <person name="Sakthikumar S."/>
            <person name="Salem-Izacc S.M."/>
            <person name="Sykes S.M."/>
            <person name="Teixeira M.M."/>
            <person name="Vallejo M.C."/>
            <person name="Walter M.E."/>
            <person name="Yandava C."/>
            <person name="Young S."/>
            <person name="Zeng Q."/>
            <person name="Zucker J."/>
            <person name="Felipe M.S."/>
            <person name="Goldman G.H."/>
            <person name="Haas B.J."/>
            <person name="McEwen J.G."/>
            <person name="Nino-Vega G."/>
            <person name="Puccia R."/>
            <person name="San-Blas G."/>
            <person name="Soares C.M."/>
            <person name="Birren B.W."/>
            <person name="Cuomo C.A."/>
        </authorList>
    </citation>
    <scope>NUCLEOTIDE SEQUENCE [LARGE SCALE GENOMIC DNA]</scope>
    <source>
        <strain evidence="1 2">Pb18</strain>
    </source>
</reference>
<dbReference type="VEuPathDB" id="FungiDB:PADG_12001"/>
<keyword evidence="2" id="KW-1185">Reference proteome</keyword>
<dbReference type="HOGENOM" id="CLU_1396747_0_0_1"/>
<organism evidence="1 2">
    <name type="scientific">Paracoccidioides brasiliensis (strain Pb18)</name>
    <dbReference type="NCBI Taxonomy" id="502780"/>
    <lineage>
        <taxon>Eukaryota</taxon>
        <taxon>Fungi</taxon>
        <taxon>Dikarya</taxon>
        <taxon>Ascomycota</taxon>
        <taxon>Pezizomycotina</taxon>
        <taxon>Eurotiomycetes</taxon>
        <taxon>Eurotiomycetidae</taxon>
        <taxon>Onygenales</taxon>
        <taxon>Ajellomycetaceae</taxon>
        <taxon>Paracoccidioides</taxon>
    </lineage>
</organism>
<accession>A0A0A0HT81</accession>
<dbReference type="KEGG" id="pbn:PADG_12001"/>
<dbReference type="GeneID" id="22587898"/>
<dbReference type="EMBL" id="KN275963">
    <property type="protein sequence ID" value="KGM91862.1"/>
    <property type="molecule type" value="Genomic_DNA"/>
</dbReference>
<evidence type="ECO:0000313" key="2">
    <source>
        <dbReference type="Proteomes" id="UP000001628"/>
    </source>
</evidence>
<name>A0A0A0HT81_PARBD</name>
<dbReference type="RefSeq" id="XP_010761592.1">
    <property type="nucleotide sequence ID" value="XM_010763290.1"/>
</dbReference>
<dbReference type="AlphaFoldDB" id="A0A0A0HT81"/>
<dbReference type="Proteomes" id="UP000001628">
    <property type="component" value="Unassembled WGS sequence"/>
</dbReference>
<gene>
    <name evidence="1" type="ORF">PADG_12001</name>
</gene>